<organism evidence="2">
    <name type="scientific">Oxalobacter aliiformigenes</name>
    <dbReference type="NCBI Taxonomy" id="2946593"/>
    <lineage>
        <taxon>Bacteria</taxon>
        <taxon>Pseudomonadati</taxon>
        <taxon>Pseudomonadota</taxon>
        <taxon>Betaproteobacteria</taxon>
        <taxon>Burkholderiales</taxon>
        <taxon>Oxalobacteraceae</taxon>
        <taxon>Oxalobacter</taxon>
    </lineage>
</organism>
<dbReference type="PROSITE" id="PS51257">
    <property type="entry name" value="PROKAR_LIPOPROTEIN"/>
    <property type="match status" value="1"/>
</dbReference>
<dbReference type="Gene3D" id="3.30.830.10">
    <property type="entry name" value="Metalloenzyme, LuxS/M16 peptidase-like"/>
    <property type="match status" value="2"/>
</dbReference>
<name>A0A9E9LEG9_9BURK</name>
<protein>
    <submittedName>
        <fullName evidence="2">Insulinase family protein</fullName>
    </submittedName>
</protein>
<dbReference type="AlphaFoldDB" id="A0A9E9LEG9"/>
<accession>A0A9E9LEG9</accession>
<dbReference type="GO" id="GO:0046872">
    <property type="term" value="F:metal ion binding"/>
    <property type="evidence" value="ECO:0007669"/>
    <property type="project" value="InterPro"/>
</dbReference>
<evidence type="ECO:0000259" key="1">
    <source>
        <dbReference type="Pfam" id="PF05193"/>
    </source>
</evidence>
<dbReference type="SUPFAM" id="SSF63411">
    <property type="entry name" value="LuxS/MPP-like metallohydrolase"/>
    <property type="match status" value="2"/>
</dbReference>
<dbReference type="InterPro" id="IPR011249">
    <property type="entry name" value="Metalloenz_LuxS/M16"/>
</dbReference>
<gene>
    <name evidence="2" type="ORF">NB646_00025</name>
</gene>
<dbReference type="RefSeq" id="WP_269315954.1">
    <property type="nucleotide sequence ID" value="NZ_CP098251.1"/>
</dbReference>
<reference evidence="2" key="1">
    <citation type="journal article" date="2022" name="Front. Microbiol.">
        <title>New perspectives on an old grouping: The genomic and phenotypic variability of Oxalobacter formigenes and the implications for calcium oxalate stone prevention.</title>
        <authorList>
            <person name="Chmiel J.A."/>
            <person name="Carr C."/>
            <person name="Stuivenberg G.A."/>
            <person name="Venema R."/>
            <person name="Chanyi R.M."/>
            <person name="Al K.F."/>
            <person name="Giguere D."/>
            <person name="Say H."/>
            <person name="Akouris P.P."/>
            <person name="Dominguez Romero S.A."/>
            <person name="Kwong A."/>
            <person name="Tai V."/>
            <person name="Koval S.F."/>
            <person name="Razvi H."/>
            <person name="Bjazevic J."/>
            <person name="Burton J.P."/>
        </authorList>
    </citation>
    <scope>NUCLEOTIDE SEQUENCE</scope>
    <source>
        <strain evidence="2">OxK</strain>
    </source>
</reference>
<evidence type="ECO:0000313" key="2">
    <source>
        <dbReference type="EMBL" id="WAV91204.1"/>
    </source>
</evidence>
<dbReference type="EMBL" id="CP098251">
    <property type="protein sequence ID" value="WAV91204.1"/>
    <property type="molecule type" value="Genomic_DNA"/>
</dbReference>
<sequence length="449" mass="49313">MKTKILEKVFKLKFAGFLFIGVLGCGGINLPALAAMPIQQWTTANGAKVLFVETHAIPVLDISVEFDAGSRRDPADKTGLAALANGSLDKGILSPDGNNVSESRILDAFADAGALHGGKSGMDRAGYTLRVLSGQAESDDVIQMMSRFLSKPSFPEELLERDKARLVASLREELTRPESIAAKTFKRNLYIDHPYGRSPTPESVMSITRNDLVNFHKTHYVANRAVISIVGDVDQNRARAIADEISKNLQTSHQELPVLPEIRPVTSKTDSIPHPATQAHVLLGMPAVKRGDPDFFALTVGNYILGGGGFSSRLMQEVREKRGLSYSVYSKFQPMLQEGPFIIGLQTEKKQVGEALKVVNSTWVAFLQNGPSEVELQAAKDHLVNSFAMQMDNNRKILELISMIGYYRLPLDYLDTWTENVKRISVADVKAAMNRKLSADKMVTVVVGE</sequence>
<dbReference type="Pfam" id="PF05193">
    <property type="entry name" value="Peptidase_M16_C"/>
    <property type="match status" value="1"/>
</dbReference>
<feature type="domain" description="Peptidase M16 C-terminal" evidence="1">
    <location>
        <begin position="206"/>
        <end position="381"/>
    </location>
</feature>
<dbReference type="Proteomes" id="UP001164819">
    <property type="component" value="Chromosome"/>
</dbReference>
<proteinExistence type="predicted"/>
<dbReference type="PANTHER" id="PTHR11851:SF224">
    <property type="entry name" value="PROCESSING PROTEASE"/>
    <property type="match status" value="1"/>
</dbReference>
<dbReference type="InterPro" id="IPR007863">
    <property type="entry name" value="Peptidase_M16_C"/>
</dbReference>
<dbReference type="InterPro" id="IPR050361">
    <property type="entry name" value="MPP/UQCRC_Complex"/>
</dbReference>
<dbReference type="PANTHER" id="PTHR11851">
    <property type="entry name" value="METALLOPROTEASE"/>
    <property type="match status" value="1"/>
</dbReference>